<gene>
    <name evidence="3" type="ORF">BJY20_002438</name>
</gene>
<evidence type="ECO:0000313" key="3">
    <source>
        <dbReference type="EMBL" id="NYF99046.1"/>
    </source>
</evidence>
<feature type="transmembrane region" description="Helical" evidence="1">
    <location>
        <begin position="61"/>
        <end position="78"/>
    </location>
</feature>
<dbReference type="Pfam" id="PF01569">
    <property type="entry name" value="PAP2"/>
    <property type="match status" value="1"/>
</dbReference>
<keyword evidence="1" id="KW-0812">Transmembrane</keyword>
<dbReference type="InterPro" id="IPR036938">
    <property type="entry name" value="PAP2/HPO_sf"/>
</dbReference>
<dbReference type="Gene3D" id="1.20.144.10">
    <property type="entry name" value="Phosphatidic acid phosphatase type 2/haloperoxidase"/>
    <property type="match status" value="1"/>
</dbReference>
<keyword evidence="1" id="KW-0472">Membrane</keyword>
<feature type="transmembrane region" description="Helical" evidence="1">
    <location>
        <begin position="36"/>
        <end position="54"/>
    </location>
</feature>
<organism evidence="3 4">
    <name type="scientific">Janibacter cremeus</name>
    <dbReference type="NCBI Taxonomy" id="1285192"/>
    <lineage>
        <taxon>Bacteria</taxon>
        <taxon>Bacillati</taxon>
        <taxon>Actinomycetota</taxon>
        <taxon>Actinomycetes</taxon>
        <taxon>Micrococcales</taxon>
        <taxon>Intrasporangiaceae</taxon>
        <taxon>Janibacter</taxon>
    </lineage>
</organism>
<accession>A0A852VS19</accession>
<dbReference type="RefSeq" id="WP_185991797.1">
    <property type="nucleotide sequence ID" value="NZ_JACCAE010000001.1"/>
</dbReference>
<evidence type="ECO:0000313" key="4">
    <source>
        <dbReference type="Proteomes" id="UP000554054"/>
    </source>
</evidence>
<proteinExistence type="predicted"/>
<reference evidence="3 4" key="1">
    <citation type="submission" date="2020-07" db="EMBL/GenBank/DDBJ databases">
        <title>Sequencing the genomes of 1000 actinobacteria strains.</title>
        <authorList>
            <person name="Klenk H.-P."/>
        </authorList>
    </citation>
    <scope>NUCLEOTIDE SEQUENCE [LARGE SCALE GENOMIC DNA]</scope>
    <source>
        <strain evidence="3 4">DSM 26154</strain>
    </source>
</reference>
<comment type="caution">
    <text evidence="3">The sequence shown here is derived from an EMBL/GenBank/DDBJ whole genome shotgun (WGS) entry which is preliminary data.</text>
</comment>
<evidence type="ECO:0000256" key="1">
    <source>
        <dbReference type="SAM" id="Phobius"/>
    </source>
</evidence>
<dbReference type="EMBL" id="JACCAE010000001">
    <property type="protein sequence ID" value="NYF99046.1"/>
    <property type="molecule type" value="Genomic_DNA"/>
</dbReference>
<keyword evidence="4" id="KW-1185">Reference proteome</keyword>
<sequence>MLTVPGQWVDDEIFGLVQEVGIGPLGEWLPFLGRTVLPRAALVALVVIGTVAVLRRRWSRVLMGASVVLMSVPTSWLLRQWLPRPDHGYSYVENTLPSTHVTAVTAAVVAIALLIPLRPAWLDRVLLGLVALACLGSVVGYAHRPSDVLASVLLVGVVAGLVGAISVPRRPTSTPTHAPPGSAPR</sequence>
<feature type="transmembrane region" description="Helical" evidence="1">
    <location>
        <begin position="98"/>
        <end position="117"/>
    </location>
</feature>
<evidence type="ECO:0000259" key="2">
    <source>
        <dbReference type="Pfam" id="PF01569"/>
    </source>
</evidence>
<protein>
    <submittedName>
        <fullName evidence="3">Membrane-associated phospholipid phosphatase</fullName>
    </submittedName>
</protein>
<dbReference type="SUPFAM" id="SSF48317">
    <property type="entry name" value="Acid phosphatase/Vanadium-dependent haloperoxidase"/>
    <property type="match status" value="1"/>
</dbReference>
<feature type="transmembrane region" description="Helical" evidence="1">
    <location>
        <begin position="124"/>
        <end position="142"/>
    </location>
</feature>
<dbReference type="InterPro" id="IPR000326">
    <property type="entry name" value="PAP2/HPO"/>
</dbReference>
<dbReference type="Proteomes" id="UP000554054">
    <property type="component" value="Unassembled WGS sequence"/>
</dbReference>
<feature type="domain" description="Phosphatidic acid phosphatase type 2/haloperoxidase" evidence="2">
    <location>
        <begin position="89"/>
        <end position="162"/>
    </location>
</feature>
<name>A0A852VS19_9MICO</name>
<dbReference type="AlphaFoldDB" id="A0A852VS19"/>
<keyword evidence="1" id="KW-1133">Transmembrane helix</keyword>
<feature type="transmembrane region" description="Helical" evidence="1">
    <location>
        <begin position="148"/>
        <end position="167"/>
    </location>
</feature>